<comment type="caution">
    <text evidence="1">The sequence shown here is derived from an EMBL/GenBank/DDBJ whole genome shotgun (WGS) entry which is preliminary data.</text>
</comment>
<evidence type="ECO:0000313" key="2">
    <source>
        <dbReference type="Proteomes" id="UP000193648"/>
    </source>
</evidence>
<sequence length="62" mass="7214">MTVVIASSVSLFFPFRVLRMRHQASHNHSEFMHAYISKKPLIVIKKQHLVTKKKSLLFDGSF</sequence>
<dbReference type="InParanoid" id="A0A1Y2H2L9"/>
<dbReference type="Proteomes" id="UP000193648">
    <property type="component" value="Unassembled WGS sequence"/>
</dbReference>
<gene>
    <name evidence="1" type="ORF">BCR41DRAFT_344936</name>
</gene>
<protein>
    <submittedName>
        <fullName evidence="1">Uncharacterized protein</fullName>
    </submittedName>
</protein>
<keyword evidence="2" id="KW-1185">Reference proteome</keyword>
<dbReference type="EMBL" id="MCFF01000002">
    <property type="protein sequence ID" value="ORZ28264.1"/>
    <property type="molecule type" value="Genomic_DNA"/>
</dbReference>
<dbReference type="AlphaFoldDB" id="A0A1Y2H2L9"/>
<accession>A0A1Y2H2L9</accession>
<reference evidence="1 2" key="1">
    <citation type="submission" date="2016-07" db="EMBL/GenBank/DDBJ databases">
        <title>Pervasive Adenine N6-methylation of Active Genes in Fungi.</title>
        <authorList>
            <consortium name="DOE Joint Genome Institute"/>
            <person name="Mondo S.J."/>
            <person name="Dannebaum R.O."/>
            <person name="Kuo R.C."/>
            <person name="Labutti K."/>
            <person name="Haridas S."/>
            <person name="Kuo A."/>
            <person name="Salamov A."/>
            <person name="Ahrendt S.R."/>
            <person name="Lipzen A."/>
            <person name="Sullivan W."/>
            <person name="Andreopoulos W.B."/>
            <person name="Clum A."/>
            <person name="Lindquist E."/>
            <person name="Daum C."/>
            <person name="Ramamoorthy G.K."/>
            <person name="Gryganskyi A."/>
            <person name="Culley D."/>
            <person name="Magnuson J.K."/>
            <person name="James T.Y."/>
            <person name="O'Malley M.A."/>
            <person name="Stajich J.E."/>
            <person name="Spatafora J.W."/>
            <person name="Visel A."/>
            <person name="Grigoriev I.V."/>
        </authorList>
    </citation>
    <scope>NUCLEOTIDE SEQUENCE [LARGE SCALE GENOMIC DNA]</scope>
    <source>
        <strain evidence="1 2">NRRL 3116</strain>
    </source>
</reference>
<organism evidence="1 2">
    <name type="scientific">Lobosporangium transversale</name>
    <dbReference type="NCBI Taxonomy" id="64571"/>
    <lineage>
        <taxon>Eukaryota</taxon>
        <taxon>Fungi</taxon>
        <taxon>Fungi incertae sedis</taxon>
        <taxon>Mucoromycota</taxon>
        <taxon>Mortierellomycotina</taxon>
        <taxon>Mortierellomycetes</taxon>
        <taxon>Mortierellales</taxon>
        <taxon>Mortierellaceae</taxon>
        <taxon>Lobosporangium</taxon>
    </lineage>
</organism>
<name>A0A1Y2H2L9_9FUNG</name>
<proteinExistence type="predicted"/>
<dbReference type="RefSeq" id="XP_021885949.1">
    <property type="nucleotide sequence ID" value="XM_022022627.1"/>
</dbReference>
<dbReference type="GeneID" id="33564471"/>
<evidence type="ECO:0000313" key="1">
    <source>
        <dbReference type="EMBL" id="ORZ28264.1"/>
    </source>
</evidence>